<dbReference type="GO" id="GO:0006508">
    <property type="term" value="P:proteolysis"/>
    <property type="evidence" value="ECO:0007669"/>
    <property type="project" value="UniProtKB-KW"/>
</dbReference>
<keyword evidence="7" id="KW-1185">Reference proteome</keyword>
<sequence>MKKHILLVLLFANQLLLFAQTPSPWTKINASTSAKSNEINSNDKVVLYQLNLTDFKQTLGGLTSKSTKSTMVVEIPNIAGEIEKYAVWEESNFEPALQEKYPDIKAYTGKGISDKNASINISLSPKGIQTIVLRSNKESEFIERYAEDPSKYTVFHSSTREEGTLPLNCQTEDKVINNNLLSLSSKTTSSAKVFKTMRLALSCTGEYATYHGGTVAGALAAMNATLTRVNAVFNRDLAVKLLIIANNEQIIYTNSATDPYSSANNLDNWGLELQKTLTTVIGNSAYDLGHVFGASGGGGNAGCIGCVCDNPINSSSFGKGSAYTSPGNGKPEGDTFDIDFVAHEFGHQLGANHTFSYETEGTGVNIEPGSGSTIMGYAGVTGSYDIQDNSDDYYSFASISQIQSNLTTKTCPVSTPIANDPPTINAGSDYTIPIGTPFVLKGTGTDAEGDTITYTWEENDSANSDATQDNSIAVSTKTSGPLFRSIYPTTSPIRYMPNLSNVLANKLTSSWESVPNVGRTLHFVLTGRDNAAQGTAQTNSDETTITVNGSTGPFTVTSQNTDNVSWLQGTNETITWDVKNTNNLTGASNVNIKLSTDGGLIFGTTLAENIINSGSATILVPNITQKNCKIKVEPTNNIFYALNSKSFAIGYSVDYACNSYTFEAPFAIPEKTAYTTKTITVPATTTTISDVNVKANFTHAYLSDLQMDIVSPTGTTVKLFERGCSDSRGTLSLTFDDSGKEMVCGQATAQIVTPYENLSAFDNETPAGTWTFRIRDAFPDDTGTLNSASIELCTKSYTLRQPNFGLINVVVYKNPNNGIFTLYLESDNVNPIALSITDVAGRTILTKEYSKTLVLNEEVQIPNAQSGLYFLSIKSGNKEEIHKVLVK</sequence>
<dbReference type="EMBL" id="CP020918">
    <property type="protein sequence ID" value="AWG20642.1"/>
    <property type="molecule type" value="Genomic_DNA"/>
</dbReference>
<dbReference type="Proteomes" id="UP000244527">
    <property type="component" value="Chromosome"/>
</dbReference>
<dbReference type="SUPFAM" id="SSF55486">
    <property type="entry name" value="Metalloproteases ('zincins'), catalytic domain"/>
    <property type="match status" value="1"/>
</dbReference>
<dbReference type="RefSeq" id="WP_108739601.1">
    <property type="nucleotide sequence ID" value="NZ_CP020918.1"/>
</dbReference>
<feature type="domain" description="P/Homo B" evidence="5">
    <location>
        <begin position="652"/>
        <end position="802"/>
    </location>
</feature>
<evidence type="ECO:0000256" key="4">
    <source>
        <dbReference type="SAM" id="SignalP"/>
    </source>
</evidence>
<proteinExistence type="predicted"/>
<accession>A0A2S1LA79</accession>
<reference evidence="6 7" key="1">
    <citation type="submission" date="2017-04" db="EMBL/GenBank/DDBJ databases">
        <title>Compelte genome sequence of WV33.</title>
        <authorList>
            <person name="Lee P.C."/>
        </authorList>
    </citation>
    <scope>NUCLEOTIDE SEQUENCE [LARGE SCALE GENOMIC DNA]</scope>
    <source>
        <strain evidence="6 7">WV33</strain>
    </source>
</reference>
<feature type="signal peptide" evidence="4">
    <location>
        <begin position="1"/>
        <end position="19"/>
    </location>
</feature>
<dbReference type="NCBIfam" id="TIGR04183">
    <property type="entry name" value="Por_Secre_tail"/>
    <property type="match status" value="1"/>
</dbReference>
<dbReference type="GO" id="GO:0004252">
    <property type="term" value="F:serine-type endopeptidase activity"/>
    <property type="evidence" value="ECO:0007669"/>
    <property type="project" value="InterPro"/>
</dbReference>
<dbReference type="PROSITE" id="PS51829">
    <property type="entry name" value="P_HOMO_B"/>
    <property type="match status" value="1"/>
</dbReference>
<keyword evidence="1" id="KW-0645">Protease</keyword>
<protein>
    <submittedName>
        <fullName evidence="6">Propanediol utilization protein</fullName>
    </submittedName>
</protein>
<dbReference type="Gene3D" id="2.60.120.260">
    <property type="entry name" value="Galactose-binding domain-like"/>
    <property type="match status" value="1"/>
</dbReference>
<feature type="chain" id="PRO_5015409774" evidence="4">
    <location>
        <begin position="20"/>
        <end position="887"/>
    </location>
</feature>
<name>A0A2S1LA79_9FLAO</name>
<evidence type="ECO:0000313" key="6">
    <source>
        <dbReference type="EMBL" id="AWG20642.1"/>
    </source>
</evidence>
<evidence type="ECO:0000259" key="5">
    <source>
        <dbReference type="PROSITE" id="PS51829"/>
    </source>
</evidence>
<keyword evidence="2 4" id="KW-0732">Signal</keyword>
<organism evidence="6 7">
    <name type="scientific">Flavobacterium faecale</name>
    <dbReference type="NCBI Taxonomy" id="1355330"/>
    <lineage>
        <taxon>Bacteria</taxon>
        <taxon>Pseudomonadati</taxon>
        <taxon>Bacteroidota</taxon>
        <taxon>Flavobacteriia</taxon>
        <taxon>Flavobacteriales</taxon>
        <taxon>Flavobacteriaceae</taxon>
        <taxon>Flavobacterium</taxon>
    </lineage>
</organism>
<dbReference type="Pfam" id="PF01483">
    <property type="entry name" value="P_proprotein"/>
    <property type="match status" value="1"/>
</dbReference>
<dbReference type="Pfam" id="PF13583">
    <property type="entry name" value="Reprolysin_4"/>
    <property type="match status" value="1"/>
</dbReference>
<evidence type="ECO:0000313" key="7">
    <source>
        <dbReference type="Proteomes" id="UP000244527"/>
    </source>
</evidence>
<dbReference type="Gene3D" id="3.40.390.10">
    <property type="entry name" value="Collagenase (Catalytic Domain)"/>
    <property type="match status" value="1"/>
</dbReference>
<evidence type="ECO:0000256" key="1">
    <source>
        <dbReference type="ARBA" id="ARBA00022670"/>
    </source>
</evidence>
<dbReference type="AlphaFoldDB" id="A0A2S1LA79"/>
<dbReference type="Pfam" id="PF18962">
    <property type="entry name" value="Por_Secre_tail"/>
    <property type="match status" value="1"/>
</dbReference>
<keyword evidence="3" id="KW-0378">Hydrolase</keyword>
<dbReference type="InterPro" id="IPR026444">
    <property type="entry name" value="Secre_tail"/>
</dbReference>
<dbReference type="GO" id="GO:0008237">
    <property type="term" value="F:metallopeptidase activity"/>
    <property type="evidence" value="ECO:0007669"/>
    <property type="project" value="InterPro"/>
</dbReference>
<evidence type="ECO:0000256" key="3">
    <source>
        <dbReference type="ARBA" id="ARBA00022801"/>
    </source>
</evidence>
<gene>
    <name evidence="6" type="ORF">FFWV33_03365</name>
</gene>
<dbReference type="SUPFAM" id="SSF49785">
    <property type="entry name" value="Galactose-binding domain-like"/>
    <property type="match status" value="1"/>
</dbReference>
<dbReference type="KEGG" id="ffa:FFWV33_03365"/>
<dbReference type="InterPro" id="IPR024079">
    <property type="entry name" value="MetalloPept_cat_dom_sf"/>
</dbReference>
<dbReference type="InterPro" id="IPR008979">
    <property type="entry name" value="Galactose-bd-like_sf"/>
</dbReference>
<dbReference type="OrthoDB" id="9792152at2"/>
<evidence type="ECO:0000256" key="2">
    <source>
        <dbReference type="ARBA" id="ARBA00022729"/>
    </source>
</evidence>
<dbReference type="InterPro" id="IPR002884">
    <property type="entry name" value="P_dom"/>
</dbReference>